<sequence>MPSVLAVAVDKRRVEDSSLSGSPDLHVLRFDTCVIEPTDNSDITTGCSPSRLFVLTSLFFLYDGSSKSLKFATTNSQPGVCFVTNTVYITCKMEGYLVLHSFLSICFEFPLIIILNRWSSIGVLLLPRPAEGSEQVPVRACLSPPAACAALGNSRDGLAGVIF</sequence>
<dbReference type="AlphaFoldDB" id="A0A183IJJ0"/>
<dbReference type="WBParaSite" id="SBAD_0000395601-mRNA-1">
    <property type="protein sequence ID" value="SBAD_0000395601-mRNA-1"/>
    <property type="gene ID" value="SBAD_0000395601"/>
</dbReference>
<proteinExistence type="predicted"/>
<gene>
    <name evidence="1" type="ORF">SBAD_LOCUS3786</name>
</gene>
<dbReference type="EMBL" id="UZAM01007946">
    <property type="protein sequence ID" value="VDP02351.1"/>
    <property type="molecule type" value="Genomic_DNA"/>
</dbReference>
<evidence type="ECO:0000313" key="3">
    <source>
        <dbReference type="WBParaSite" id="SBAD_0000395601-mRNA-1"/>
    </source>
</evidence>
<evidence type="ECO:0000313" key="1">
    <source>
        <dbReference type="EMBL" id="VDP02351.1"/>
    </source>
</evidence>
<name>A0A183IJJ0_9BILA</name>
<protein>
    <submittedName>
        <fullName evidence="1 3">Uncharacterized protein</fullName>
    </submittedName>
</protein>
<reference evidence="3" key="1">
    <citation type="submission" date="2016-06" db="UniProtKB">
        <authorList>
            <consortium name="WormBaseParasite"/>
        </authorList>
    </citation>
    <scope>IDENTIFICATION</scope>
</reference>
<reference evidence="1 2" key="2">
    <citation type="submission" date="2018-11" db="EMBL/GenBank/DDBJ databases">
        <authorList>
            <consortium name="Pathogen Informatics"/>
        </authorList>
    </citation>
    <scope>NUCLEOTIDE SEQUENCE [LARGE SCALE GENOMIC DNA]</scope>
</reference>
<organism evidence="3">
    <name type="scientific">Soboliphyme baturini</name>
    <dbReference type="NCBI Taxonomy" id="241478"/>
    <lineage>
        <taxon>Eukaryota</taxon>
        <taxon>Metazoa</taxon>
        <taxon>Ecdysozoa</taxon>
        <taxon>Nematoda</taxon>
        <taxon>Enoplea</taxon>
        <taxon>Dorylaimia</taxon>
        <taxon>Dioctophymatida</taxon>
        <taxon>Dioctophymatoidea</taxon>
        <taxon>Soboliphymatidae</taxon>
        <taxon>Soboliphyme</taxon>
    </lineage>
</organism>
<keyword evidence="2" id="KW-1185">Reference proteome</keyword>
<accession>A0A183IJJ0</accession>
<dbReference type="Proteomes" id="UP000270296">
    <property type="component" value="Unassembled WGS sequence"/>
</dbReference>
<evidence type="ECO:0000313" key="2">
    <source>
        <dbReference type="Proteomes" id="UP000270296"/>
    </source>
</evidence>